<evidence type="ECO:0000313" key="4">
    <source>
        <dbReference type="Proteomes" id="UP000324897"/>
    </source>
</evidence>
<name>A0A5J9WLM3_9POAL</name>
<protein>
    <submittedName>
        <fullName evidence="3">Uncharacterized protein</fullName>
    </submittedName>
</protein>
<sequence>MLTSPRHVLPLTQATEYTDASDMDDASQSLLLNQPDLQPLPLVPSVYFFFLAVRTTCCSLAVHVLYLLSRNISISVLCDLEQKQRNLLCFCSVFLFQIVVPRHE</sequence>
<evidence type="ECO:0000256" key="1">
    <source>
        <dbReference type="SAM" id="MobiDB-lite"/>
    </source>
</evidence>
<keyword evidence="2" id="KW-0472">Membrane</keyword>
<reference evidence="3 4" key="1">
    <citation type="journal article" date="2019" name="Sci. Rep.">
        <title>A high-quality genome of Eragrostis curvula grass provides insights into Poaceae evolution and supports new strategies to enhance forage quality.</title>
        <authorList>
            <person name="Carballo J."/>
            <person name="Santos B.A.C.M."/>
            <person name="Zappacosta D."/>
            <person name="Garbus I."/>
            <person name="Selva J.P."/>
            <person name="Gallo C.A."/>
            <person name="Diaz A."/>
            <person name="Albertini E."/>
            <person name="Caccamo M."/>
            <person name="Echenique V."/>
        </authorList>
    </citation>
    <scope>NUCLEOTIDE SEQUENCE [LARGE SCALE GENOMIC DNA]</scope>
    <source>
        <strain evidence="4">cv. Victoria</strain>
        <tissue evidence="3">Leaf</tissue>
    </source>
</reference>
<keyword evidence="2" id="KW-0812">Transmembrane</keyword>
<proteinExistence type="predicted"/>
<keyword evidence="2" id="KW-1133">Transmembrane helix</keyword>
<feature type="region of interest" description="Disordered" evidence="1">
    <location>
        <begin position="1"/>
        <end position="21"/>
    </location>
</feature>
<dbReference type="EMBL" id="RWGY01000002">
    <property type="protein sequence ID" value="TVU49612.1"/>
    <property type="molecule type" value="Genomic_DNA"/>
</dbReference>
<gene>
    <name evidence="3" type="ORF">EJB05_00929</name>
</gene>
<dbReference type="Proteomes" id="UP000324897">
    <property type="component" value="Chromosome 6"/>
</dbReference>
<accession>A0A5J9WLM3</accession>
<organism evidence="3 4">
    <name type="scientific">Eragrostis curvula</name>
    <name type="common">weeping love grass</name>
    <dbReference type="NCBI Taxonomy" id="38414"/>
    <lineage>
        <taxon>Eukaryota</taxon>
        <taxon>Viridiplantae</taxon>
        <taxon>Streptophyta</taxon>
        <taxon>Embryophyta</taxon>
        <taxon>Tracheophyta</taxon>
        <taxon>Spermatophyta</taxon>
        <taxon>Magnoliopsida</taxon>
        <taxon>Liliopsida</taxon>
        <taxon>Poales</taxon>
        <taxon>Poaceae</taxon>
        <taxon>PACMAD clade</taxon>
        <taxon>Chloridoideae</taxon>
        <taxon>Eragrostideae</taxon>
        <taxon>Eragrostidinae</taxon>
        <taxon>Eragrostis</taxon>
    </lineage>
</organism>
<comment type="caution">
    <text evidence="3">The sequence shown here is derived from an EMBL/GenBank/DDBJ whole genome shotgun (WGS) entry which is preliminary data.</text>
</comment>
<dbReference type="Gramene" id="TVU49612">
    <property type="protein sequence ID" value="TVU49612"/>
    <property type="gene ID" value="EJB05_00929"/>
</dbReference>
<feature type="transmembrane region" description="Helical" evidence="2">
    <location>
        <begin position="46"/>
        <end position="66"/>
    </location>
</feature>
<dbReference type="AlphaFoldDB" id="A0A5J9WLM3"/>
<evidence type="ECO:0000256" key="2">
    <source>
        <dbReference type="SAM" id="Phobius"/>
    </source>
</evidence>
<keyword evidence="4" id="KW-1185">Reference proteome</keyword>
<evidence type="ECO:0000313" key="3">
    <source>
        <dbReference type="EMBL" id="TVU49612.1"/>
    </source>
</evidence>